<keyword evidence="6" id="KW-0418">Kinase</keyword>
<dbReference type="CDD" id="cd06225">
    <property type="entry name" value="HAMP"/>
    <property type="match status" value="1"/>
</dbReference>
<dbReference type="GO" id="GO:0016036">
    <property type="term" value="P:cellular response to phosphate starvation"/>
    <property type="evidence" value="ECO:0007669"/>
    <property type="project" value="TreeGrafter"/>
</dbReference>
<name>A0A931CWP8_9BACT</name>
<comment type="caution">
    <text evidence="10">The sequence shown here is derived from an EMBL/GenBank/DDBJ whole genome shotgun (WGS) entry which is preliminary data.</text>
</comment>
<dbReference type="FunFam" id="3.30.565.10:FF:000006">
    <property type="entry name" value="Sensor histidine kinase WalK"/>
    <property type="match status" value="1"/>
</dbReference>
<evidence type="ECO:0000256" key="2">
    <source>
        <dbReference type="ARBA" id="ARBA00004370"/>
    </source>
</evidence>
<gene>
    <name evidence="10" type="ORF">H0S81_02630</name>
</gene>
<sequence>MKKVFSPIREIVRLTDSITAKDLSRRLATTGSNDEIGRLSETINRMIERLEHSFSQIKQFSEDAAHELKTPLAKIRCNAEITLRKDRTEAEYRDVIASLMEDIQKLEKITGDLLLLSRMDSRRIPQTFKRVLLHDVLLRVFEETHEKAHEKHLVFDLDRVDPMEIYADEGLIRTMLVNLIDNAFKYTRPGGKVSITLQKQNSQAHMIIKDTGIGIAEEDLPFIFDRLFRVDPSRSIETGGSGLGLAIVQKIILFHGGEISVQSKIGKGTVFSIHLPRVK</sequence>
<dbReference type="CDD" id="cd00075">
    <property type="entry name" value="HATPase"/>
    <property type="match status" value="1"/>
</dbReference>
<dbReference type="Pfam" id="PF02518">
    <property type="entry name" value="HATPase_c"/>
    <property type="match status" value="1"/>
</dbReference>
<dbReference type="InterPro" id="IPR003594">
    <property type="entry name" value="HATPase_dom"/>
</dbReference>
<dbReference type="PANTHER" id="PTHR45453">
    <property type="entry name" value="PHOSPHATE REGULON SENSOR PROTEIN PHOR"/>
    <property type="match status" value="1"/>
</dbReference>
<dbReference type="PRINTS" id="PR00344">
    <property type="entry name" value="BCTRLSENSOR"/>
</dbReference>
<dbReference type="InterPro" id="IPR004358">
    <property type="entry name" value="Sig_transdc_His_kin-like_C"/>
</dbReference>
<dbReference type="Gene3D" id="1.10.287.130">
    <property type="match status" value="1"/>
</dbReference>
<keyword evidence="7" id="KW-0902">Two-component regulatory system</keyword>
<dbReference type="Gene3D" id="6.10.340.10">
    <property type="match status" value="1"/>
</dbReference>
<evidence type="ECO:0000313" key="11">
    <source>
        <dbReference type="Proteomes" id="UP000706172"/>
    </source>
</evidence>
<dbReference type="EC" id="2.7.13.3" evidence="3"/>
<organism evidence="10 11">
    <name type="scientific">Desulfotignum balticum</name>
    <dbReference type="NCBI Taxonomy" id="115781"/>
    <lineage>
        <taxon>Bacteria</taxon>
        <taxon>Pseudomonadati</taxon>
        <taxon>Thermodesulfobacteriota</taxon>
        <taxon>Desulfobacteria</taxon>
        <taxon>Desulfobacterales</taxon>
        <taxon>Desulfobacteraceae</taxon>
        <taxon>Desulfotignum</taxon>
    </lineage>
</organism>
<comment type="catalytic activity">
    <reaction evidence="1">
        <text>ATP + protein L-histidine = ADP + protein N-phospho-L-histidine.</text>
        <dbReference type="EC" id="2.7.13.3"/>
    </reaction>
</comment>
<evidence type="ECO:0000256" key="5">
    <source>
        <dbReference type="ARBA" id="ARBA00022679"/>
    </source>
</evidence>
<protein>
    <recommendedName>
        <fullName evidence="3">histidine kinase</fullName>
        <ecNumber evidence="3">2.7.13.3</ecNumber>
    </recommendedName>
</protein>
<dbReference type="Pfam" id="PF00512">
    <property type="entry name" value="HisKA"/>
    <property type="match status" value="1"/>
</dbReference>
<dbReference type="SUPFAM" id="SSF158472">
    <property type="entry name" value="HAMP domain-like"/>
    <property type="match status" value="1"/>
</dbReference>
<dbReference type="InterPro" id="IPR003660">
    <property type="entry name" value="HAMP_dom"/>
</dbReference>
<dbReference type="InterPro" id="IPR036097">
    <property type="entry name" value="HisK_dim/P_sf"/>
</dbReference>
<reference evidence="10" key="1">
    <citation type="submission" date="2020-07" db="EMBL/GenBank/DDBJ databases">
        <title>Severe corrosion of carbon steel in oil field produced water can be linked to methanogenic archaea containing a special type of NiFe hydrogenase.</title>
        <authorList>
            <person name="Lahme S."/>
            <person name="Mand J."/>
            <person name="Longwell J."/>
            <person name="Smith R."/>
            <person name="Enning D."/>
        </authorList>
    </citation>
    <scope>NUCLEOTIDE SEQUENCE</scope>
    <source>
        <strain evidence="10">MIC098Bin6</strain>
    </source>
</reference>
<feature type="domain" description="Histidine kinase" evidence="8">
    <location>
        <begin position="63"/>
        <end position="279"/>
    </location>
</feature>
<dbReference type="GO" id="GO:0004721">
    <property type="term" value="F:phosphoprotein phosphatase activity"/>
    <property type="evidence" value="ECO:0007669"/>
    <property type="project" value="TreeGrafter"/>
</dbReference>
<dbReference type="SMART" id="SM00388">
    <property type="entry name" value="HisKA"/>
    <property type="match status" value="1"/>
</dbReference>
<evidence type="ECO:0000256" key="6">
    <source>
        <dbReference type="ARBA" id="ARBA00022777"/>
    </source>
</evidence>
<dbReference type="Pfam" id="PF00672">
    <property type="entry name" value="HAMP"/>
    <property type="match status" value="1"/>
</dbReference>
<dbReference type="EMBL" id="JACCQK010000113">
    <property type="protein sequence ID" value="MBG0778806.1"/>
    <property type="molecule type" value="Genomic_DNA"/>
</dbReference>
<feature type="domain" description="HAMP" evidence="9">
    <location>
        <begin position="2"/>
        <end position="55"/>
    </location>
</feature>
<evidence type="ECO:0000313" key="10">
    <source>
        <dbReference type="EMBL" id="MBG0778806.1"/>
    </source>
</evidence>
<dbReference type="PROSITE" id="PS50885">
    <property type="entry name" value="HAMP"/>
    <property type="match status" value="1"/>
</dbReference>
<evidence type="ECO:0000256" key="1">
    <source>
        <dbReference type="ARBA" id="ARBA00000085"/>
    </source>
</evidence>
<evidence type="ECO:0000256" key="4">
    <source>
        <dbReference type="ARBA" id="ARBA00022553"/>
    </source>
</evidence>
<evidence type="ECO:0000259" key="9">
    <source>
        <dbReference type="PROSITE" id="PS50885"/>
    </source>
</evidence>
<dbReference type="GO" id="GO:0000155">
    <property type="term" value="F:phosphorelay sensor kinase activity"/>
    <property type="evidence" value="ECO:0007669"/>
    <property type="project" value="InterPro"/>
</dbReference>
<accession>A0A931CWP8</accession>
<dbReference type="InterPro" id="IPR005467">
    <property type="entry name" value="His_kinase_dom"/>
</dbReference>
<dbReference type="SUPFAM" id="SSF47384">
    <property type="entry name" value="Homodimeric domain of signal transducing histidine kinase"/>
    <property type="match status" value="1"/>
</dbReference>
<dbReference type="InterPro" id="IPR050351">
    <property type="entry name" value="BphY/WalK/GraS-like"/>
</dbReference>
<dbReference type="PROSITE" id="PS50109">
    <property type="entry name" value="HIS_KIN"/>
    <property type="match status" value="1"/>
</dbReference>
<dbReference type="AlphaFoldDB" id="A0A931CWP8"/>
<proteinExistence type="predicted"/>
<dbReference type="Gene3D" id="3.30.565.10">
    <property type="entry name" value="Histidine kinase-like ATPase, C-terminal domain"/>
    <property type="match status" value="1"/>
</dbReference>
<dbReference type="GO" id="GO:0005886">
    <property type="term" value="C:plasma membrane"/>
    <property type="evidence" value="ECO:0007669"/>
    <property type="project" value="TreeGrafter"/>
</dbReference>
<comment type="subcellular location">
    <subcellularLocation>
        <location evidence="2">Membrane</location>
    </subcellularLocation>
</comment>
<evidence type="ECO:0000256" key="7">
    <source>
        <dbReference type="ARBA" id="ARBA00023012"/>
    </source>
</evidence>
<dbReference type="Proteomes" id="UP000706172">
    <property type="component" value="Unassembled WGS sequence"/>
</dbReference>
<dbReference type="SMART" id="SM00304">
    <property type="entry name" value="HAMP"/>
    <property type="match status" value="1"/>
</dbReference>
<dbReference type="CDD" id="cd00082">
    <property type="entry name" value="HisKA"/>
    <property type="match status" value="1"/>
</dbReference>
<dbReference type="InterPro" id="IPR003661">
    <property type="entry name" value="HisK_dim/P_dom"/>
</dbReference>
<dbReference type="SMART" id="SM00387">
    <property type="entry name" value="HATPase_c"/>
    <property type="match status" value="1"/>
</dbReference>
<evidence type="ECO:0000256" key="3">
    <source>
        <dbReference type="ARBA" id="ARBA00012438"/>
    </source>
</evidence>
<keyword evidence="4" id="KW-0597">Phosphoprotein</keyword>
<dbReference type="PANTHER" id="PTHR45453:SF1">
    <property type="entry name" value="PHOSPHATE REGULON SENSOR PROTEIN PHOR"/>
    <property type="match status" value="1"/>
</dbReference>
<evidence type="ECO:0000259" key="8">
    <source>
        <dbReference type="PROSITE" id="PS50109"/>
    </source>
</evidence>
<dbReference type="InterPro" id="IPR036890">
    <property type="entry name" value="HATPase_C_sf"/>
</dbReference>
<dbReference type="SUPFAM" id="SSF55874">
    <property type="entry name" value="ATPase domain of HSP90 chaperone/DNA topoisomerase II/histidine kinase"/>
    <property type="match status" value="1"/>
</dbReference>
<keyword evidence="5" id="KW-0808">Transferase</keyword>